<name>F7XNK2_METZD</name>
<dbReference type="HOGENOM" id="CLU_001771_0_3_2"/>
<evidence type="ECO:0000256" key="16">
    <source>
        <dbReference type="ARBA" id="ARBA00023136"/>
    </source>
</evidence>
<dbReference type="FunFam" id="3.30.70.100:FF:000001">
    <property type="entry name" value="ATPase copper transporting beta"/>
    <property type="match status" value="2"/>
</dbReference>
<dbReference type="KEGG" id="mzh:Mzhil_0221"/>
<dbReference type="PROSITE" id="PS00154">
    <property type="entry name" value="ATPASE_E1_E2"/>
    <property type="match status" value="1"/>
</dbReference>
<dbReference type="PROSITE" id="PS50846">
    <property type="entry name" value="HMA_2"/>
    <property type="match status" value="2"/>
</dbReference>
<evidence type="ECO:0000256" key="11">
    <source>
        <dbReference type="ARBA" id="ARBA00022842"/>
    </source>
</evidence>
<dbReference type="NCBIfam" id="TIGR01494">
    <property type="entry name" value="ATPase_P-type"/>
    <property type="match status" value="1"/>
</dbReference>
<dbReference type="NCBIfam" id="TIGR01525">
    <property type="entry name" value="ATPase-IB_hvy"/>
    <property type="match status" value="1"/>
</dbReference>
<dbReference type="PRINTS" id="PR00943">
    <property type="entry name" value="CUATPASE"/>
</dbReference>
<evidence type="ECO:0000256" key="2">
    <source>
        <dbReference type="ARBA" id="ARBA00006024"/>
    </source>
</evidence>
<evidence type="ECO:0000256" key="9">
    <source>
        <dbReference type="ARBA" id="ARBA00022796"/>
    </source>
</evidence>
<feature type="domain" description="HMA" evidence="18">
    <location>
        <begin position="75"/>
        <end position="141"/>
    </location>
</feature>
<dbReference type="Gene3D" id="2.70.150.10">
    <property type="entry name" value="Calcium-transporting ATPase, cytoplasmic transduction domain A"/>
    <property type="match status" value="1"/>
</dbReference>
<keyword evidence="9" id="KW-0187">Copper transport</keyword>
<feature type="domain" description="HMA" evidence="18">
    <location>
        <begin position="2"/>
        <end position="68"/>
    </location>
</feature>
<dbReference type="CDD" id="cd00371">
    <property type="entry name" value="HMA"/>
    <property type="match status" value="2"/>
</dbReference>
<feature type="transmembrane region" description="Helical" evidence="17">
    <location>
        <begin position="782"/>
        <end position="800"/>
    </location>
</feature>
<accession>F7XNK2</accession>
<dbReference type="PROSITE" id="PS01047">
    <property type="entry name" value="HMA_1"/>
    <property type="match status" value="2"/>
</dbReference>
<dbReference type="InterPro" id="IPR001757">
    <property type="entry name" value="P_typ_ATPase"/>
</dbReference>
<dbReference type="EMBL" id="CP002101">
    <property type="protein sequence ID" value="AEH60099.1"/>
    <property type="molecule type" value="Genomic_DNA"/>
</dbReference>
<feature type="transmembrane region" description="Helical" evidence="17">
    <location>
        <begin position="248"/>
        <end position="265"/>
    </location>
</feature>
<dbReference type="InterPro" id="IPR017969">
    <property type="entry name" value="Heavy-metal-associated_CS"/>
</dbReference>
<keyword evidence="3" id="KW-0813">Transport</keyword>
<evidence type="ECO:0000256" key="3">
    <source>
        <dbReference type="ARBA" id="ARBA00022448"/>
    </source>
</evidence>
<evidence type="ECO:0000313" key="19">
    <source>
        <dbReference type="EMBL" id="AEH60099.1"/>
    </source>
</evidence>
<evidence type="ECO:0000259" key="18">
    <source>
        <dbReference type="PROSITE" id="PS50846"/>
    </source>
</evidence>
<dbReference type="GeneID" id="10821819"/>
<dbReference type="CDD" id="cd02094">
    <property type="entry name" value="P-type_ATPase_Cu-like"/>
    <property type="match status" value="1"/>
</dbReference>
<keyword evidence="14" id="KW-0186">Copper</keyword>
<dbReference type="NCBIfam" id="TIGR00003">
    <property type="entry name" value="copper ion binding protein"/>
    <property type="match status" value="1"/>
</dbReference>
<evidence type="ECO:0000256" key="6">
    <source>
        <dbReference type="ARBA" id="ARBA00022723"/>
    </source>
</evidence>
<dbReference type="InterPro" id="IPR006122">
    <property type="entry name" value="HMA_Cu_ion-bd"/>
</dbReference>
<dbReference type="GO" id="GO:0005507">
    <property type="term" value="F:copper ion binding"/>
    <property type="evidence" value="ECO:0007669"/>
    <property type="project" value="InterPro"/>
</dbReference>
<reference evidence="19 20" key="1">
    <citation type="submission" date="2010-07" db="EMBL/GenBank/DDBJ databases">
        <title>The complete genome of Methanosalsum zhilinae DSM 4017.</title>
        <authorList>
            <consortium name="US DOE Joint Genome Institute (JGI-PGF)"/>
            <person name="Lucas S."/>
            <person name="Copeland A."/>
            <person name="Lapidus A."/>
            <person name="Glavina del Rio T."/>
            <person name="Dalin E."/>
            <person name="Tice H."/>
            <person name="Bruce D."/>
            <person name="Goodwin L."/>
            <person name="Pitluck S."/>
            <person name="Kyrpides N."/>
            <person name="Mavromatis K."/>
            <person name="Ovchinnikova G."/>
            <person name="Daligault H."/>
            <person name="Detter J.C."/>
            <person name="Han C."/>
            <person name="Tapia R."/>
            <person name="Larimer F."/>
            <person name="Land M."/>
            <person name="Hauser L."/>
            <person name="Markowitz V."/>
            <person name="Cheng J.-F."/>
            <person name="Hugenholtz P."/>
            <person name="Woyke T."/>
            <person name="Wu D."/>
            <person name="Spring S."/>
            <person name="Schueler E."/>
            <person name="Brambilla E."/>
            <person name="Klenk H.-P."/>
            <person name="Eisen J.A."/>
        </authorList>
    </citation>
    <scope>NUCLEOTIDE SEQUENCE [LARGE SCALE GENOMIC DNA]</scope>
    <source>
        <strain evidence="20">DSM 4017 / NBRC 107636 / OCM 62 / WeN5</strain>
    </source>
</reference>
<protein>
    <submittedName>
        <fullName evidence="19">Heavy metal translocating P-type ATPase</fullName>
    </submittedName>
</protein>
<dbReference type="GO" id="GO:0043682">
    <property type="term" value="F:P-type divalent copper transporter activity"/>
    <property type="evidence" value="ECO:0007669"/>
    <property type="project" value="TreeGrafter"/>
</dbReference>
<evidence type="ECO:0000256" key="14">
    <source>
        <dbReference type="ARBA" id="ARBA00023008"/>
    </source>
</evidence>
<evidence type="ECO:0000256" key="15">
    <source>
        <dbReference type="ARBA" id="ARBA00023065"/>
    </source>
</evidence>
<feature type="transmembrane region" description="Helical" evidence="17">
    <location>
        <begin position="188"/>
        <end position="205"/>
    </location>
</feature>
<dbReference type="InterPro" id="IPR036163">
    <property type="entry name" value="HMA_dom_sf"/>
</dbReference>
<dbReference type="SFLD" id="SFLDS00003">
    <property type="entry name" value="Haloacid_Dehalogenase"/>
    <property type="match status" value="1"/>
</dbReference>
<dbReference type="Pfam" id="PF00403">
    <property type="entry name" value="HMA"/>
    <property type="match status" value="2"/>
</dbReference>
<dbReference type="InterPro" id="IPR006121">
    <property type="entry name" value="HMA_dom"/>
</dbReference>
<dbReference type="GO" id="GO:0016887">
    <property type="term" value="F:ATP hydrolysis activity"/>
    <property type="evidence" value="ECO:0007669"/>
    <property type="project" value="InterPro"/>
</dbReference>
<dbReference type="GO" id="GO:0005886">
    <property type="term" value="C:plasma membrane"/>
    <property type="evidence" value="ECO:0007669"/>
    <property type="project" value="UniProtKB-SubCell"/>
</dbReference>
<dbReference type="RefSeq" id="WP_013897538.1">
    <property type="nucleotide sequence ID" value="NC_015676.1"/>
</dbReference>
<dbReference type="InterPro" id="IPR008250">
    <property type="entry name" value="ATPase_P-typ_transduc_dom_A_sf"/>
</dbReference>
<dbReference type="InterPro" id="IPR059000">
    <property type="entry name" value="ATPase_P-type_domA"/>
</dbReference>
<dbReference type="SUPFAM" id="SSF81653">
    <property type="entry name" value="Calcium ATPase, transduction domain A"/>
    <property type="match status" value="1"/>
</dbReference>
<dbReference type="Pfam" id="PF00702">
    <property type="entry name" value="Hydrolase"/>
    <property type="match status" value="1"/>
</dbReference>
<dbReference type="AlphaFoldDB" id="F7XNK2"/>
<dbReference type="InterPro" id="IPR023299">
    <property type="entry name" value="ATPase_P-typ_cyto_dom_N"/>
</dbReference>
<evidence type="ECO:0000256" key="13">
    <source>
        <dbReference type="ARBA" id="ARBA00022989"/>
    </source>
</evidence>
<feature type="transmembrane region" description="Helical" evidence="17">
    <location>
        <begin position="441"/>
        <end position="467"/>
    </location>
</feature>
<keyword evidence="12" id="KW-1278">Translocase</keyword>
<keyword evidence="10" id="KW-0067">ATP-binding</keyword>
<keyword evidence="4" id="KW-1003">Cell membrane</keyword>
<evidence type="ECO:0000256" key="4">
    <source>
        <dbReference type="ARBA" id="ARBA00022475"/>
    </source>
</evidence>
<proteinExistence type="inferred from homology"/>
<comment type="similarity">
    <text evidence="2">Belongs to the cation transport ATPase (P-type) (TC 3.A.3) family. Type IB subfamily.</text>
</comment>
<dbReference type="PANTHER" id="PTHR43520">
    <property type="entry name" value="ATP7, ISOFORM B"/>
    <property type="match status" value="1"/>
</dbReference>
<keyword evidence="13 17" id="KW-1133">Transmembrane helix</keyword>
<dbReference type="STRING" id="679901.Mzhil_0221"/>
<dbReference type="Pfam" id="PF00122">
    <property type="entry name" value="E1-E2_ATPase"/>
    <property type="match status" value="1"/>
</dbReference>
<keyword evidence="8" id="KW-0547">Nucleotide-binding</keyword>
<dbReference type="InterPro" id="IPR027256">
    <property type="entry name" value="P-typ_ATPase_IB"/>
</dbReference>
<keyword evidence="16 17" id="KW-0472">Membrane</keyword>
<dbReference type="InterPro" id="IPR036412">
    <property type="entry name" value="HAD-like_sf"/>
</dbReference>
<dbReference type="SUPFAM" id="SSF56784">
    <property type="entry name" value="HAD-like"/>
    <property type="match status" value="1"/>
</dbReference>
<evidence type="ECO:0000256" key="12">
    <source>
        <dbReference type="ARBA" id="ARBA00022967"/>
    </source>
</evidence>
<feature type="transmembrane region" description="Helical" evidence="17">
    <location>
        <begin position="399"/>
        <end position="421"/>
    </location>
</feature>
<keyword evidence="20" id="KW-1185">Reference proteome</keyword>
<dbReference type="InterPro" id="IPR023298">
    <property type="entry name" value="ATPase_P-typ_TM_dom_sf"/>
</dbReference>
<dbReference type="Gene3D" id="3.40.1110.10">
    <property type="entry name" value="Calcium-transporting ATPase, cytoplasmic domain N"/>
    <property type="match status" value="1"/>
</dbReference>
<feature type="transmembrane region" description="Helical" evidence="17">
    <location>
        <begin position="225"/>
        <end position="242"/>
    </location>
</feature>
<dbReference type="SFLD" id="SFLDG00002">
    <property type="entry name" value="C1.7:_P-type_atpase_like"/>
    <property type="match status" value="1"/>
</dbReference>
<keyword evidence="5 17" id="KW-0812">Transmembrane</keyword>
<dbReference type="InterPro" id="IPR018303">
    <property type="entry name" value="ATPase_P-typ_P_site"/>
</dbReference>
<gene>
    <name evidence="19" type="ordered locus">Mzhil_0221</name>
</gene>
<evidence type="ECO:0000256" key="7">
    <source>
        <dbReference type="ARBA" id="ARBA00022737"/>
    </source>
</evidence>
<dbReference type="PRINTS" id="PR00942">
    <property type="entry name" value="CUATPASEI"/>
</dbReference>
<dbReference type="SUPFAM" id="SSF55008">
    <property type="entry name" value="HMA, heavy metal-associated domain"/>
    <property type="match status" value="2"/>
</dbReference>
<evidence type="ECO:0000256" key="1">
    <source>
        <dbReference type="ARBA" id="ARBA00004651"/>
    </source>
</evidence>
<dbReference type="OrthoDB" id="8588at2157"/>
<evidence type="ECO:0000256" key="17">
    <source>
        <dbReference type="SAM" id="Phobius"/>
    </source>
</evidence>
<evidence type="ECO:0000313" key="20">
    <source>
        <dbReference type="Proteomes" id="UP000006622"/>
    </source>
</evidence>
<feature type="transmembrane region" description="Helical" evidence="17">
    <location>
        <begin position="162"/>
        <end position="182"/>
    </location>
</feature>
<keyword evidence="6" id="KW-0479">Metal-binding</keyword>
<feature type="transmembrane region" description="Helical" evidence="17">
    <location>
        <begin position="759"/>
        <end position="776"/>
    </location>
</feature>
<dbReference type="PRINTS" id="PR00119">
    <property type="entry name" value="CATATPASE"/>
</dbReference>
<dbReference type="PANTHER" id="PTHR43520:SF8">
    <property type="entry name" value="P-TYPE CU(+) TRANSPORTER"/>
    <property type="match status" value="1"/>
</dbReference>
<dbReference type="Gene3D" id="3.30.70.100">
    <property type="match status" value="2"/>
</dbReference>
<dbReference type="SUPFAM" id="SSF81665">
    <property type="entry name" value="Calcium ATPase, transmembrane domain M"/>
    <property type="match status" value="1"/>
</dbReference>
<keyword evidence="11" id="KW-0460">Magnesium</keyword>
<keyword evidence="15" id="KW-0406">Ion transport</keyword>
<evidence type="ECO:0000256" key="8">
    <source>
        <dbReference type="ARBA" id="ARBA00022741"/>
    </source>
</evidence>
<dbReference type="Gene3D" id="3.40.50.1000">
    <property type="entry name" value="HAD superfamily/HAD-like"/>
    <property type="match status" value="1"/>
</dbReference>
<evidence type="ECO:0000256" key="10">
    <source>
        <dbReference type="ARBA" id="ARBA00022840"/>
    </source>
</evidence>
<evidence type="ECO:0000256" key="5">
    <source>
        <dbReference type="ARBA" id="ARBA00022692"/>
    </source>
</evidence>
<sequence length="810" mass="87278">MKETVLEIEGMTCASCAKRIEDALKKTEGVSSVNVSLPAEKAFIEYDPDIADTASLIRAIENTGYSATPADQRTRVITANIYDMTCASCAKRVENALSSLSGVHEANVNFAASKATISYDPSALTTDDMKRVVEDIEYSMSFEEEEEADPEQLKISKAARKMWIAASSASVIMVLMTIHMFFVPIPGYFFITAIIAIPSVFIAGADTHRATWKALRHGTANMDTLITMGSLIPYFLSMLGFWFPVTTFVEMAATIMALHLVGRYLETKAKGRASQAIKKLIAMEAKNARIIEDGDEKEVPVKELKIGDVMLIKPGEKIPTDGVVVSGSSTVDESMATGESMPVERGEGDEVIGSTINQQGSLRVRVTKVGKDTFLSQVISMVEQAQGSKVPIQEFADKVTGYFVPAVIIIAVAASISWMLFPEFHISIVEYFSFPWSNTDVPLFTLAILATTAVLVISCPCALGLATPTALMVGSGRGAERGILIRSGEAIQTMKDVKVIAFDKTGTITQGRPQVTDVLPSDSSSSEEVLLYAASLESVSEHPLASAIMQKAEESGVSRKEVQDFESITGKGVKGHIGDHEIIVGNRKILSMFNVDYQEFADRMDELEQAARTVVLVVMDGKVIGILAIADTLKEDSVHAIKAIENIGIKTAMITGDNRKTAEAVAEMVGISHVISDVLPGGKVDEIKKLQSEYGMVAMVGDGINDAPALKQANVGIAIGTGTDIAIESADITLVRGDLKSVVSAIKLSRSTFRKIKENYFWAWIYNAVAIPAAFLGLLHPMIGAAAMAISSLTVVLNSLRLKRTDIDLD</sequence>
<dbReference type="GO" id="GO:0005524">
    <property type="term" value="F:ATP binding"/>
    <property type="evidence" value="ECO:0007669"/>
    <property type="project" value="UniProtKB-KW"/>
</dbReference>
<dbReference type="GO" id="GO:0055070">
    <property type="term" value="P:copper ion homeostasis"/>
    <property type="evidence" value="ECO:0007669"/>
    <property type="project" value="TreeGrafter"/>
</dbReference>
<dbReference type="SFLD" id="SFLDF00027">
    <property type="entry name" value="p-type_atpase"/>
    <property type="match status" value="1"/>
</dbReference>
<organism evidence="19 20">
    <name type="scientific">Methanosalsum zhilinae (strain DSM 4017 / NBRC 107636 / OCM 62 / WeN5)</name>
    <name type="common">Methanohalophilus zhilinae</name>
    <dbReference type="NCBI Taxonomy" id="679901"/>
    <lineage>
        <taxon>Archaea</taxon>
        <taxon>Methanobacteriati</taxon>
        <taxon>Methanobacteriota</taxon>
        <taxon>Stenosarchaea group</taxon>
        <taxon>Methanomicrobia</taxon>
        <taxon>Methanosarcinales</taxon>
        <taxon>Methanosarcinaceae</taxon>
        <taxon>Methanosalsum</taxon>
    </lineage>
</organism>
<keyword evidence="7" id="KW-0677">Repeat</keyword>
<dbReference type="InterPro" id="IPR023214">
    <property type="entry name" value="HAD_sf"/>
</dbReference>
<dbReference type="InterPro" id="IPR044492">
    <property type="entry name" value="P_typ_ATPase_HD_dom"/>
</dbReference>
<dbReference type="FunFam" id="2.70.150.10:FF:000020">
    <property type="entry name" value="Copper-exporting P-type ATPase A"/>
    <property type="match status" value="1"/>
</dbReference>
<comment type="subcellular location">
    <subcellularLocation>
        <location evidence="1">Cell membrane</location>
        <topology evidence="1">Multi-pass membrane protein</topology>
    </subcellularLocation>
</comment>
<dbReference type="Proteomes" id="UP000006622">
    <property type="component" value="Chromosome"/>
</dbReference>